<organism evidence="17 18">
    <name type="scientific">Polyplax serrata</name>
    <name type="common">Common mouse louse</name>
    <dbReference type="NCBI Taxonomy" id="468196"/>
    <lineage>
        <taxon>Eukaryota</taxon>
        <taxon>Metazoa</taxon>
        <taxon>Ecdysozoa</taxon>
        <taxon>Arthropoda</taxon>
        <taxon>Hexapoda</taxon>
        <taxon>Insecta</taxon>
        <taxon>Pterygota</taxon>
        <taxon>Neoptera</taxon>
        <taxon>Paraneoptera</taxon>
        <taxon>Psocodea</taxon>
        <taxon>Troctomorpha</taxon>
        <taxon>Phthiraptera</taxon>
        <taxon>Anoplura</taxon>
        <taxon>Polyplacidae</taxon>
        <taxon>Polyplax</taxon>
    </lineage>
</organism>
<dbReference type="EC" id="3.4.19.12" evidence="5"/>
<dbReference type="SMART" id="SM01052">
    <property type="entry name" value="CAP_GLY"/>
    <property type="match status" value="2"/>
</dbReference>
<keyword evidence="9" id="KW-0479">Metal-binding</keyword>
<dbReference type="GO" id="GO:0048471">
    <property type="term" value="C:perinuclear region of cytoplasm"/>
    <property type="evidence" value="ECO:0007669"/>
    <property type="project" value="UniProtKB-SubCell"/>
</dbReference>
<keyword evidence="7" id="KW-0597">Phosphoprotein</keyword>
<evidence type="ECO:0000313" key="18">
    <source>
        <dbReference type="Proteomes" id="UP001372834"/>
    </source>
</evidence>
<dbReference type="InterPro" id="IPR036859">
    <property type="entry name" value="CAP-Gly_dom_sf"/>
</dbReference>
<evidence type="ECO:0000313" key="17">
    <source>
        <dbReference type="EMBL" id="KAK6622969.1"/>
    </source>
</evidence>
<dbReference type="GO" id="GO:0046872">
    <property type="term" value="F:metal ion binding"/>
    <property type="evidence" value="ECO:0007669"/>
    <property type="project" value="UniProtKB-KW"/>
</dbReference>
<reference evidence="17 18" key="1">
    <citation type="submission" date="2023-10" db="EMBL/GenBank/DDBJ databases">
        <title>Genomes of two closely related lineages of the louse Polyplax serrata with different host specificities.</title>
        <authorList>
            <person name="Martinu J."/>
            <person name="Tarabai H."/>
            <person name="Stefka J."/>
            <person name="Hypsa V."/>
        </authorList>
    </citation>
    <scope>NUCLEOTIDE SEQUENCE [LARGE SCALE GENOMIC DNA]</scope>
    <source>
        <strain evidence="17">HR10_N</strain>
    </source>
</reference>
<dbReference type="InterPro" id="IPR000938">
    <property type="entry name" value="CAP-Gly_domain"/>
</dbReference>
<keyword evidence="10" id="KW-0833">Ubl conjugation pathway</keyword>
<evidence type="ECO:0000256" key="13">
    <source>
        <dbReference type="ARBA" id="ARBA00022833"/>
    </source>
</evidence>
<dbReference type="Gene3D" id="3.90.70.10">
    <property type="entry name" value="Cysteine proteinases"/>
    <property type="match status" value="1"/>
</dbReference>
<dbReference type="PROSITE" id="PS50235">
    <property type="entry name" value="USP_3"/>
    <property type="match status" value="1"/>
</dbReference>
<feature type="domain" description="CAP-Gly" evidence="16">
    <location>
        <begin position="300"/>
        <end position="332"/>
    </location>
</feature>
<evidence type="ECO:0000256" key="2">
    <source>
        <dbReference type="ARBA" id="ARBA00004300"/>
    </source>
</evidence>
<evidence type="ECO:0000256" key="6">
    <source>
        <dbReference type="ARBA" id="ARBA00022490"/>
    </source>
</evidence>
<comment type="catalytic activity">
    <reaction evidence="1">
        <text>Thiol-dependent hydrolysis of ester, thioester, amide, peptide and isopeptide bonds formed by the C-terminal Gly of ubiquitin (a 76-residue protein attached to proteins as an intracellular targeting signal).</text>
        <dbReference type="EC" id="3.4.19.12"/>
    </reaction>
</comment>
<feature type="domain" description="USP" evidence="15">
    <location>
        <begin position="796"/>
        <end position="1153"/>
    </location>
</feature>
<evidence type="ECO:0000256" key="9">
    <source>
        <dbReference type="ARBA" id="ARBA00022723"/>
    </source>
</evidence>
<name>A0AAN8RU11_POLSC</name>
<evidence type="ECO:0000256" key="4">
    <source>
        <dbReference type="ARBA" id="ARBA00009085"/>
    </source>
</evidence>
<keyword evidence="8" id="KW-0645">Protease</keyword>
<evidence type="ECO:0000256" key="11">
    <source>
        <dbReference type="ARBA" id="ARBA00022801"/>
    </source>
</evidence>
<keyword evidence="11" id="KW-0378">Hydrolase</keyword>
<dbReference type="InterPro" id="IPR038765">
    <property type="entry name" value="Papain-like_cys_pep_sf"/>
</dbReference>
<dbReference type="GO" id="GO:0004843">
    <property type="term" value="F:cysteine-type deubiquitinase activity"/>
    <property type="evidence" value="ECO:0007669"/>
    <property type="project" value="UniProtKB-EC"/>
</dbReference>
<dbReference type="GO" id="GO:0006508">
    <property type="term" value="P:proteolysis"/>
    <property type="evidence" value="ECO:0007669"/>
    <property type="project" value="UniProtKB-KW"/>
</dbReference>
<sequence length="1159" mass="132092">MSGIIDLWSSNDNTYGHGIICKNCMVRKVAEPESSVQCVRVGTFVQVHSIREDNVFFYVVRNDMQVETDRLVCSRAAVVYVPENLWGPLFPVEQSMRLALVEDGKVAESMGNISVGHRVQVVGPENKVICTGNVTFRNSIVRLGVGVYFGIKIETCKVLEAVTKGVSLLEPGTKGFPRGCDIVVTVDKLRPMNTYYNKEKLIYHYDKDVQRQKSPVGEDVTGPYYKSMIVLNLKDKFSNNSKRSVHQLSPDCNYSHSSVKKSINTDNPLLVGDRVVYLHGDTPERGVVRWIGNIKNNLKVGVEFDNPIGSGTGTVDGTELFRTKRHHALIVPPMALIKLSDYLMNTTNDTIQYKNNNVNYNNNNYNNMRSNDYCCDNKTNSDDKHRVVRSNSHQCLKHPERTFYSDDTFSQRDEEPYARKQHSCLSTEKPQAESLCEMQLQHNSRSFDLSKPTERKISYRRQCNSVDNDLLQVKEPKSHPTYQASYNLSQRSPSQDVFDFVGPNWSKQERNHNCCWDERGTKSLDEEAHPSYKGVTTHEEPVDIHYEKVTVLEHSRSGRLSQKIMSEKILNESVSSNSVYDVPAKGNRKLYSGDSGLSGGNKCDDCYTDNFFMGRRHTLAPSCLNSEINEYRQMQRDVWNSHYAEHSSSNESLPNFYDSPRATTSNTTEPGELGLGSMVELTYKGESYYGVIRWIGTIVDYRESGPSRPIAGIEMEEEEPSLTDGTFNGKRYFQCNPKKALFVPLNKCRKDSRFLDEKQSESSKINYGQIDCPVVEGTIPPINTKGNVRSICGKNRGIQGHHNSCYLDATLFSMFAFTCVFDSLLYRPPTKHDIPQYLEVQRVLREEIVNPLRKNLYVRADRVMKLRTLLDKLSSVSGLTSEEKDPEEFLNSLLAQILKAEPFLKLSSGQEAFHYQLFVEKDERLTFPSVQQLFEQSFVTSDIKLKQVPPCLIIQMPRFGKSFKMYSKILPPQLLDVTDIIENSPRQCTVCGKSAEYECKDCFGQTGIGNGLESISFCRICLETAHNHHSRTRHNYKALTVPVEFSELQEHCIIPRVYMELFAVVCIETSHYVAFVKCGSGSDAPWCFFDSMADRKGEQNGYNIPEMVPCPDLPYWLSEDGAKTLSEMREERHLPEHAKRLFSDAYMCMYQSQDMMMYR</sequence>
<comment type="similarity">
    <text evidence="4">Belongs to the peptidase C19 family.</text>
</comment>
<keyword evidence="12" id="KW-0788">Thiol protease</keyword>
<evidence type="ECO:0000256" key="14">
    <source>
        <dbReference type="SAM" id="MobiDB-lite"/>
    </source>
</evidence>
<dbReference type="SUPFAM" id="SSF74924">
    <property type="entry name" value="Cap-Gly domain"/>
    <property type="match status" value="2"/>
</dbReference>
<keyword evidence="6" id="KW-0963">Cytoplasm</keyword>
<evidence type="ECO:0000256" key="1">
    <source>
        <dbReference type="ARBA" id="ARBA00000707"/>
    </source>
</evidence>
<dbReference type="Pfam" id="PF01302">
    <property type="entry name" value="CAP_GLY"/>
    <property type="match status" value="2"/>
</dbReference>
<protein>
    <recommendedName>
        <fullName evidence="5">ubiquitinyl hydrolase 1</fullName>
        <ecNumber evidence="5">3.4.19.12</ecNumber>
    </recommendedName>
</protein>
<dbReference type="InterPro" id="IPR028889">
    <property type="entry name" value="USP"/>
</dbReference>
<evidence type="ECO:0000256" key="10">
    <source>
        <dbReference type="ARBA" id="ARBA00022786"/>
    </source>
</evidence>
<comment type="caution">
    <text evidence="17">The sequence shown here is derived from an EMBL/GenBank/DDBJ whole genome shotgun (WGS) entry which is preliminary data.</text>
</comment>
<dbReference type="Gene3D" id="2.30.30.190">
    <property type="entry name" value="CAP Gly-rich-like domain"/>
    <property type="match status" value="2"/>
</dbReference>
<keyword evidence="13" id="KW-0862">Zinc</keyword>
<evidence type="ECO:0000259" key="15">
    <source>
        <dbReference type="PROSITE" id="PS50235"/>
    </source>
</evidence>
<evidence type="ECO:0000256" key="5">
    <source>
        <dbReference type="ARBA" id="ARBA00012759"/>
    </source>
</evidence>
<accession>A0AAN8RU11</accession>
<evidence type="ECO:0000256" key="7">
    <source>
        <dbReference type="ARBA" id="ARBA00022553"/>
    </source>
</evidence>
<dbReference type="EMBL" id="JAWJWE010000038">
    <property type="protein sequence ID" value="KAK6622969.1"/>
    <property type="molecule type" value="Genomic_DNA"/>
</dbReference>
<dbReference type="AlphaFoldDB" id="A0AAN8RU11"/>
<dbReference type="SUPFAM" id="SSF54001">
    <property type="entry name" value="Cysteine proteinases"/>
    <property type="match status" value="1"/>
</dbReference>
<evidence type="ECO:0000256" key="3">
    <source>
        <dbReference type="ARBA" id="ARBA00004556"/>
    </source>
</evidence>
<dbReference type="PROSITE" id="PS50245">
    <property type="entry name" value="CAP_GLY_2"/>
    <property type="match status" value="2"/>
</dbReference>
<evidence type="ECO:0000256" key="8">
    <source>
        <dbReference type="ARBA" id="ARBA00022670"/>
    </source>
</evidence>
<dbReference type="Proteomes" id="UP001372834">
    <property type="component" value="Unassembled WGS sequence"/>
</dbReference>
<dbReference type="GO" id="GO:0005813">
    <property type="term" value="C:centrosome"/>
    <property type="evidence" value="ECO:0007669"/>
    <property type="project" value="UniProtKB-SubCell"/>
</dbReference>
<evidence type="ECO:0000259" key="16">
    <source>
        <dbReference type="PROSITE" id="PS50245"/>
    </source>
</evidence>
<gene>
    <name evidence="17" type="ORF">RUM43_008821</name>
</gene>
<dbReference type="InterPro" id="IPR001394">
    <property type="entry name" value="Peptidase_C19_UCH"/>
</dbReference>
<dbReference type="Pfam" id="PF00443">
    <property type="entry name" value="UCH"/>
    <property type="match status" value="1"/>
</dbReference>
<feature type="region of interest" description="Disordered" evidence="14">
    <location>
        <begin position="648"/>
        <end position="671"/>
    </location>
</feature>
<dbReference type="PANTHER" id="PTHR11830">
    <property type="entry name" value="40S RIBOSOMAL PROTEIN S3A"/>
    <property type="match status" value="1"/>
</dbReference>
<evidence type="ECO:0000256" key="12">
    <source>
        <dbReference type="ARBA" id="ARBA00022807"/>
    </source>
</evidence>
<proteinExistence type="inferred from homology"/>
<dbReference type="FunFam" id="3.90.70.10:FF:000009">
    <property type="entry name" value="Putative ubiquitin carboxyl-terminal hydrolase CYLD"/>
    <property type="match status" value="1"/>
</dbReference>
<comment type="subcellular location">
    <subcellularLocation>
        <location evidence="2">Cytoplasm</location>
        <location evidence="2">Cytoskeleton</location>
        <location evidence="2">Microtubule organizing center</location>
        <location evidence="2">Centrosome</location>
    </subcellularLocation>
    <subcellularLocation>
        <location evidence="3">Cytoplasm</location>
        <location evidence="3">Perinuclear region</location>
    </subcellularLocation>
</comment>
<feature type="domain" description="CAP-Gly" evidence="16">
    <location>
        <begin position="711"/>
        <end position="744"/>
    </location>
</feature>
<dbReference type="GO" id="GO:0016579">
    <property type="term" value="P:protein deubiquitination"/>
    <property type="evidence" value="ECO:0007669"/>
    <property type="project" value="InterPro"/>
</dbReference>